<reference evidence="3" key="1">
    <citation type="submission" date="2023-03" db="EMBL/GenBank/DDBJ databases">
        <authorList>
            <person name="Julca I."/>
        </authorList>
    </citation>
    <scope>NUCLEOTIDE SEQUENCE</scope>
</reference>
<sequence length="772" mass="89068">MGKWDTSCVDKNEFALKMWDETPEGMDISVCFKSQSEAKHAVKLWNIHHKREYTMVASSPTTWAVRCRTLNVPSEDGDPPCVWKMRVSLKDHGLHEIVWAYEWIERIAPQRVQLDYILDETAPLAQWEPHESLRAVRQFGYIQGVSRGPMIKDRAAFLLDHAHSMSGLLSNNCVDHHSAVRPHWRKREKYVLKDLEVGFPGKRYEGYYEWFMMNTVKLISNPKNYEAKGYETSSSRVKLYGEVLNNIRVSSKQFRDDRDEKNLLNNELEEYLNKIINQTHAALTLGPNDEIDMDDTQILVDEESSLPSQPAPRKKAKPWPRDKIGGGRKRKIEIPPRSLREQNDSDGSRNQQREARRLLLEARTSSSRLNLKTMVDLRLNLVESRNHSRESYFSLWQSPNPYPNPNFINNMVQYSCIFGGKIGFTTSQINTLRMRLRKEKGKNEPLMLLNKKKPVFVVTNFGTRVVVAVSPECTVGHFKEEFENAHFNCFPEHGKVTVDAVKIRRKSCSFDLAELFPLKYAFEGAKCWFLYVVSHRVENLSAYKKNGRMSKRKRCKKRKKFWCFKAMIFKVPRAIYFLKRTKNKPQRKRKRRRLEDRIKGSEQGPLKSEENRFLVLESIGDVDIQPNLGTEKECHSEAFSERVSISGIINRYFSSCDEVNSNSRYSLMGSVEQIKAIGDFDYQSIQSPIVPRTPEQGHSEIHQGPNSRSLEKKARTDVGVRVVKASRSFGLSTSRKSVVHSLSNFIDGGSMVTGSGSTHVRRLVFEIPDTDD</sequence>
<dbReference type="EMBL" id="OX459126">
    <property type="protein sequence ID" value="CAI9117224.1"/>
    <property type="molecule type" value="Genomic_DNA"/>
</dbReference>
<feature type="compositionally biased region" description="Basic and acidic residues" evidence="2">
    <location>
        <begin position="332"/>
        <end position="352"/>
    </location>
</feature>
<name>A0AAV1EBX3_OLDCO</name>
<feature type="coiled-coil region" evidence="1">
    <location>
        <begin position="254"/>
        <end position="281"/>
    </location>
</feature>
<keyword evidence="1" id="KW-0175">Coiled coil</keyword>
<evidence type="ECO:0000256" key="2">
    <source>
        <dbReference type="SAM" id="MobiDB-lite"/>
    </source>
</evidence>
<gene>
    <name evidence="3" type="ORF">OLC1_LOCUS23319</name>
</gene>
<keyword evidence="4" id="KW-1185">Reference proteome</keyword>
<organism evidence="3 4">
    <name type="scientific">Oldenlandia corymbosa var. corymbosa</name>
    <dbReference type="NCBI Taxonomy" id="529605"/>
    <lineage>
        <taxon>Eukaryota</taxon>
        <taxon>Viridiplantae</taxon>
        <taxon>Streptophyta</taxon>
        <taxon>Embryophyta</taxon>
        <taxon>Tracheophyta</taxon>
        <taxon>Spermatophyta</taxon>
        <taxon>Magnoliopsida</taxon>
        <taxon>eudicotyledons</taxon>
        <taxon>Gunneridae</taxon>
        <taxon>Pentapetalae</taxon>
        <taxon>asterids</taxon>
        <taxon>lamiids</taxon>
        <taxon>Gentianales</taxon>
        <taxon>Rubiaceae</taxon>
        <taxon>Rubioideae</taxon>
        <taxon>Spermacoceae</taxon>
        <taxon>Hedyotis-Oldenlandia complex</taxon>
        <taxon>Oldenlandia</taxon>
    </lineage>
</organism>
<evidence type="ECO:0000313" key="4">
    <source>
        <dbReference type="Proteomes" id="UP001161247"/>
    </source>
</evidence>
<proteinExistence type="predicted"/>
<feature type="compositionally biased region" description="Basic residues" evidence="2">
    <location>
        <begin position="583"/>
        <end position="592"/>
    </location>
</feature>
<feature type="region of interest" description="Disordered" evidence="2">
    <location>
        <begin position="691"/>
        <end position="715"/>
    </location>
</feature>
<feature type="region of interest" description="Disordered" evidence="2">
    <location>
        <begin position="302"/>
        <end position="352"/>
    </location>
</feature>
<protein>
    <submittedName>
        <fullName evidence="3">OLC1v1018573C1</fullName>
    </submittedName>
</protein>
<feature type="region of interest" description="Disordered" evidence="2">
    <location>
        <begin position="583"/>
        <end position="605"/>
    </location>
</feature>
<accession>A0AAV1EBX3</accession>
<dbReference type="Proteomes" id="UP001161247">
    <property type="component" value="Chromosome 9"/>
</dbReference>
<dbReference type="AlphaFoldDB" id="A0AAV1EBX3"/>
<evidence type="ECO:0000256" key="1">
    <source>
        <dbReference type="SAM" id="Coils"/>
    </source>
</evidence>
<evidence type="ECO:0000313" key="3">
    <source>
        <dbReference type="EMBL" id="CAI9117224.1"/>
    </source>
</evidence>